<name>A0AAN8EHP9_9EURO</name>
<reference evidence="1 2" key="1">
    <citation type="submission" date="2022-12" db="EMBL/GenBank/DDBJ databases">
        <title>Genomic features and morphological characterization of a novel Knufia sp. strain isolated from spacecraft assembly facility.</title>
        <authorList>
            <person name="Teixeira M."/>
            <person name="Chander A.M."/>
            <person name="Stajich J.E."/>
            <person name="Venkateswaran K."/>
        </authorList>
    </citation>
    <scope>NUCLEOTIDE SEQUENCE [LARGE SCALE GENOMIC DNA]</scope>
    <source>
        <strain evidence="1 2">FJI-L2-BK-P2</strain>
    </source>
</reference>
<gene>
    <name evidence="1" type="ORF">OHC33_002532</name>
</gene>
<protein>
    <submittedName>
        <fullName evidence="1">Uncharacterized protein</fullName>
    </submittedName>
</protein>
<comment type="caution">
    <text evidence="1">The sequence shown here is derived from an EMBL/GenBank/DDBJ whole genome shotgun (WGS) entry which is preliminary data.</text>
</comment>
<organism evidence="1 2">
    <name type="scientific">Knufia fluminis</name>
    <dbReference type="NCBI Taxonomy" id="191047"/>
    <lineage>
        <taxon>Eukaryota</taxon>
        <taxon>Fungi</taxon>
        <taxon>Dikarya</taxon>
        <taxon>Ascomycota</taxon>
        <taxon>Pezizomycotina</taxon>
        <taxon>Eurotiomycetes</taxon>
        <taxon>Chaetothyriomycetidae</taxon>
        <taxon>Chaetothyriales</taxon>
        <taxon>Trichomeriaceae</taxon>
        <taxon>Knufia</taxon>
    </lineage>
</organism>
<keyword evidence="2" id="KW-1185">Reference proteome</keyword>
<evidence type="ECO:0000313" key="1">
    <source>
        <dbReference type="EMBL" id="KAK5955959.1"/>
    </source>
</evidence>
<dbReference type="EMBL" id="JAKLMC020000005">
    <property type="protein sequence ID" value="KAK5955959.1"/>
    <property type="molecule type" value="Genomic_DNA"/>
</dbReference>
<dbReference type="Proteomes" id="UP001316803">
    <property type="component" value="Unassembled WGS sequence"/>
</dbReference>
<dbReference type="AlphaFoldDB" id="A0AAN8EHP9"/>
<sequence length="264" mass="30084">MPLTWLHDIPPEIRNKIYTEVFQDVTVHLQEPSNTPRQTHANSPKQHGLNRVKGAFPGAGLLFTNKQVSHKAQHIFWKEATFDLFTLRNPQPAESLVKSETHFALNVEKVKATTNNSILESLLRVKKLGKGAPLKEATLYETRWASKFDTDRYYAFDVLFLPRLHDVVARLDGSSVKFVVSCAVVIGGSGALVDTNVVLGKGRRAAYMRELSDRFPRQALPTESSSTPRPHKVPPRLNVERRQKLQEWLVRLLELPKDIDFKWE</sequence>
<proteinExistence type="predicted"/>
<evidence type="ECO:0000313" key="2">
    <source>
        <dbReference type="Proteomes" id="UP001316803"/>
    </source>
</evidence>
<accession>A0AAN8EHP9</accession>